<feature type="signal peptide" evidence="1">
    <location>
        <begin position="1"/>
        <end position="25"/>
    </location>
</feature>
<comment type="caution">
    <text evidence="2">The sequence shown here is derived from an EMBL/GenBank/DDBJ whole genome shotgun (WGS) entry which is preliminary data.</text>
</comment>
<evidence type="ECO:0000256" key="1">
    <source>
        <dbReference type="SAM" id="SignalP"/>
    </source>
</evidence>
<protein>
    <submittedName>
        <fullName evidence="2">Uncharacterized protein</fullName>
    </submittedName>
</protein>
<dbReference type="EMBL" id="JBIAZU010000007">
    <property type="protein sequence ID" value="MFF5295777.1"/>
    <property type="molecule type" value="Genomic_DNA"/>
</dbReference>
<organism evidence="2 3">
    <name type="scientific">Paractinoplanes globisporus</name>
    <dbReference type="NCBI Taxonomy" id="113565"/>
    <lineage>
        <taxon>Bacteria</taxon>
        <taxon>Bacillati</taxon>
        <taxon>Actinomycetota</taxon>
        <taxon>Actinomycetes</taxon>
        <taxon>Micromonosporales</taxon>
        <taxon>Micromonosporaceae</taxon>
        <taxon>Paractinoplanes</taxon>
    </lineage>
</organism>
<dbReference type="RefSeq" id="WP_026205963.1">
    <property type="nucleotide sequence ID" value="NZ_JBIAZU010000007.1"/>
</dbReference>
<evidence type="ECO:0000313" key="2">
    <source>
        <dbReference type="EMBL" id="MFF5295777.1"/>
    </source>
</evidence>
<sequence length="164" mass="18349">MRLRRLLTKVLAVLAVGILASTIVAAPAEAASNRNCKQFGDNPDTLFRYCLNANAINISGPGYNSYLQFSIDVLVAPHATSAPTCLVTGWATIYSRTSTWDTTHVVKDCQNSLDLNIEWNYHYWDTYTVGIGFMPHGCLTFRWDNGTYWQDCFAGYTTWADGYP</sequence>
<dbReference type="Proteomes" id="UP001602245">
    <property type="component" value="Unassembled WGS sequence"/>
</dbReference>
<proteinExistence type="predicted"/>
<feature type="chain" id="PRO_5045262433" evidence="1">
    <location>
        <begin position="26"/>
        <end position="164"/>
    </location>
</feature>
<reference evidence="2 3" key="1">
    <citation type="submission" date="2024-10" db="EMBL/GenBank/DDBJ databases">
        <title>The Natural Products Discovery Center: Release of the First 8490 Sequenced Strains for Exploring Actinobacteria Biosynthetic Diversity.</title>
        <authorList>
            <person name="Kalkreuter E."/>
            <person name="Kautsar S.A."/>
            <person name="Yang D."/>
            <person name="Bader C.D."/>
            <person name="Teijaro C.N."/>
            <person name="Fluegel L."/>
            <person name="Davis C.M."/>
            <person name="Simpson J.R."/>
            <person name="Lauterbach L."/>
            <person name="Steele A.D."/>
            <person name="Gui C."/>
            <person name="Meng S."/>
            <person name="Li G."/>
            <person name="Viehrig K."/>
            <person name="Ye F."/>
            <person name="Su P."/>
            <person name="Kiefer A.F."/>
            <person name="Nichols A."/>
            <person name="Cepeda A.J."/>
            <person name="Yan W."/>
            <person name="Fan B."/>
            <person name="Jiang Y."/>
            <person name="Adhikari A."/>
            <person name="Zheng C.-J."/>
            <person name="Schuster L."/>
            <person name="Cowan T.M."/>
            <person name="Smanski M.J."/>
            <person name="Chevrette M.G."/>
            <person name="De Carvalho L.P.S."/>
            <person name="Shen B."/>
        </authorList>
    </citation>
    <scope>NUCLEOTIDE SEQUENCE [LARGE SCALE GENOMIC DNA]</scope>
    <source>
        <strain evidence="2 3">NPDC000087</strain>
    </source>
</reference>
<name>A0ABW6WR65_9ACTN</name>
<evidence type="ECO:0000313" key="3">
    <source>
        <dbReference type="Proteomes" id="UP001602245"/>
    </source>
</evidence>
<keyword evidence="1" id="KW-0732">Signal</keyword>
<keyword evidence="3" id="KW-1185">Reference proteome</keyword>
<accession>A0ABW6WR65</accession>
<gene>
    <name evidence="2" type="ORF">ACFY35_40635</name>
</gene>